<comment type="caution">
    <text evidence="3">The sequence shown here is derived from an EMBL/GenBank/DDBJ whole genome shotgun (WGS) entry which is preliminary data.</text>
</comment>
<dbReference type="InterPro" id="IPR010559">
    <property type="entry name" value="Sig_transdc_His_kin_internal"/>
</dbReference>
<keyword evidence="3" id="KW-0418">Kinase</keyword>
<evidence type="ECO:0000259" key="2">
    <source>
        <dbReference type="Pfam" id="PF06580"/>
    </source>
</evidence>
<dbReference type="SUPFAM" id="SSF55874">
    <property type="entry name" value="ATPase domain of HSP90 chaperone/DNA topoisomerase II/histidine kinase"/>
    <property type="match status" value="1"/>
</dbReference>
<dbReference type="InterPro" id="IPR036890">
    <property type="entry name" value="HATPase_C_sf"/>
</dbReference>
<dbReference type="Gene3D" id="3.30.565.10">
    <property type="entry name" value="Histidine kinase-like ATPase, C-terminal domain"/>
    <property type="match status" value="1"/>
</dbReference>
<keyword evidence="1" id="KW-0472">Membrane</keyword>
<name>A0ABN1MQC0_9FLAO</name>
<evidence type="ECO:0000256" key="1">
    <source>
        <dbReference type="SAM" id="Phobius"/>
    </source>
</evidence>
<sequence length="341" mass="39493">MKSQTGIYWLAQFIGWFSYSMIIFLVLYIDNKLTRNGIILLFLFSVLGILFSHGMRWVFRRFDFFRFKLNPLIPRLLLVALVSSILFQGTYALLSLVISRSKAPDSILEIIVEILLIMFLFLIWILFYFSYHYVRKSRLEEIKNLQLADSQKEIELQNLRTQLNPHFLFNALNSIRALIDLEPKLAKDSVTKLSNILRTSLLFGRKELITLEEECNFVRDYLDLEKVRFEERLQVEWMINTQLLGETIPPLILQTLVENAIKHGISNLKAGGVIKISAENTGRELVLTVRNSGTIQNKVDVGVGIQNTKRRLALTYGDKADFTLREADNMVVAEIRLKKET</sequence>
<feature type="transmembrane region" description="Helical" evidence="1">
    <location>
        <begin position="7"/>
        <end position="29"/>
    </location>
</feature>
<organism evidence="3 4">
    <name type="scientific">Wandonia haliotis</name>
    <dbReference type="NCBI Taxonomy" id="574963"/>
    <lineage>
        <taxon>Bacteria</taxon>
        <taxon>Pseudomonadati</taxon>
        <taxon>Bacteroidota</taxon>
        <taxon>Flavobacteriia</taxon>
        <taxon>Flavobacteriales</taxon>
        <taxon>Crocinitomicaceae</taxon>
        <taxon>Wandonia</taxon>
    </lineage>
</organism>
<dbReference type="RefSeq" id="WP_343786641.1">
    <property type="nucleotide sequence ID" value="NZ_BAAAFH010000011.1"/>
</dbReference>
<dbReference type="InterPro" id="IPR050640">
    <property type="entry name" value="Bact_2-comp_sensor_kinase"/>
</dbReference>
<gene>
    <name evidence="3" type="ORF">GCM10009118_17100</name>
</gene>
<dbReference type="Proteomes" id="UP001501126">
    <property type="component" value="Unassembled WGS sequence"/>
</dbReference>
<accession>A0ABN1MQC0</accession>
<feature type="transmembrane region" description="Helical" evidence="1">
    <location>
        <begin position="110"/>
        <end position="129"/>
    </location>
</feature>
<reference evidence="3 4" key="1">
    <citation type="journal article" date="2019" name="Int. J. Syst. Evol. Microbiol.">
        <title>The Global Catalogue of Microorganisms (GCM) 10K type strain sequencing project: providing services to taxonomists for standard genome sequencing and annotation.</title>
        <authorList>
            <consortium name="The Broad Institute Genomics Platform"/>
            <consortium name="The Broad Institute Genome Sequencing Center for Infectious Disease"/>
            <person name="Wu L."/>
            <person name="Ma J."/>
        </authorList>
    </citation>
    <scope>NUCLEOTIDE SEQUENCE [LARGE SCALE GENOMIC DNA]</scope>
    <source>
        <strain evidence="3 4">JCM 16083</strain>
    </source>
</reference>
<evidence type="ECO:0000313" key="3">
    <source>
        <dbReference type="EMBL" id="GAA0875301.1"/>
    </source>
</evidence>
<dbReference type="PANTHER" id="PTHR34220:SF7">
    <property type="entry name" value="SENSOR HISTIDINE KINASE YPDA"/>
    <property type="match status" value="1"/>
</dbReference>
<dbReference type="GO" id="GO:0016301">
    <property type="term" value="F:kinase activity"/>
    <property type="evidence" value="ECO:0007669"/>
    <property type="project" value="UniProtKB-KW"/>
</dbReference>
<dbReference type="PANTHER" id="PTHR34220">
    <property type="entry name" value="SENSOR HISTIDINE KINASE YPDA"/>
    <property type="match status" value="1"/>
</dbReference>
<dbReference type="EMBL" id="BAAAFH010000011">
    <property type="protein sequence ID" value="GAA0875301.1"/>
    <property type="molecule type" value="Genomic_DNA"/>
</dbReference>
<keyword evidence="4" id="KW-1185">Reference proteome</keyword>
<proteinExistence type="predicted"/>
<keyword evidence="3" id="KW-0808">Transferase</keyword>
<feature type="transmembrane region" description="Helical" evidence="1">
    <location>
        <begin position="76"/>
        <end position="98"/>
    </location>
</feature>
<dbReference type="Pfam" id="PF06580">
    <property type="entry name" value="His_kinase"/>
    <property type="match status" value="1"/>
</dbReference>
<feature type="domain" description="Signal transduction histidine kinase internal region" evidence="2">
    <location>
        <begin position="155"/>
        <end position="233"/>
    </location>
</feature>
<evidence type="ECO:0000313" key="4">
    <source>
        <dbReference type="Proteomes" id="UP001501126"/>
    </source>
</evidence>
<feature type="transmembrane region" description="Helical" evidence="1">
    <location>
        <begin position="35"/>
        <end position="55"/>
    </location>
</feature>
<protein>
    <submittedName>
        <fullName evidence="3">Histidine kinase</fullName>
    </submittedName>
</protein>
<keyword evidence="1" id="KW-0812">Transmembrane</keyword>
<keyword evidence="1" id="KW-1133">Transmembrane helix</keyword>